<evidence type="ECO:0000256" key="2">
    <source>
        <dbReference type="ARBA" id="ARBA00022692"/>
    </source>
</evidence>
<evidence type="ECO:0000313" key="9">
    <source>
        <dbReference type="Proteomes" id="UP001321453"/>
    </source>
</evidence>
<evidence type="ECO:0000256" key="5">
    <source>
        <dbReference type="SAM" id="MobiDB-lite"/>
    </source>
</evidence>
<feature type="transmembrane region" description="Helical" evidence="6">
    <location>
        <begin position="20"/>
        <end position="39"/>
    </location>
</feature>
<protein>
    <submittedName>
        <fullName evidence="8">LapA family protein</fullName>
    </submittedName>
</protein>
<keyword evidence="9" id="KW-1185">Reference proteome</keyword>
<reference evidence="8 9" key="1">
    <citation type="submission" date="2023-06" db="EMBL/GenBank/DDBJ databases">
        <title>Cellulomonas sp. MW9 Whole genome sequence.</title>
        <authorList>
            <person name="Park S."/>
        </authorList>
    </citation>
    <scope>NUCLEOTIDE SEQUENCE [LARGE SCALE GENOMIC DNA]</scope>
    <source>
        <strain evidence="8 9">MW9</strain>
    </source>
</reference>
<dbReference type="EMBL" id="JAUCGR010000001">
    <property type="protein sequence ID" value="MDM7829704.1"/>
    <property type="molecule type" value="Genomic_DNA"/>
</dbReference>
<keyword evidence="1" id="KW-1003">Cell membrane</keyword>
<evidence type="ECO:0000313" key="8">
    <source>
        <dbReference type="EMBL" id="MDM7829704.1"/>
    </source>
</evidence>
<feature type="transmembrane region" description="Helical" evidence="6">
    <location>
        <begin position="59"/>
        <end position="78"/>
    </location>
</feature>
<proteinExistence type="predicted"/>
<evidence type="ECO:0000256" key="4">
    <source>
        <dbReference type="ARBA" id="ARBA00023136"/>
    </source>
</evidence>
<comment type="caution">
    <text evidence="8">The sequence shown here is derived from an EMBL/GenBank/DDBJ whole genome shotgun (WGS) entry which is preliminary data.</text>
</comment>
<sequence length="85" mass="9644">MSSQSPAPRPGGTPPEKKPVPWRLYVGIVVVVLAVVIVLQNTKPATFKVFAWEFVTPTWVMLSIALALGFVMGWLLHYRRRARRR</sequence>
<accession>A0ABT7S2D4</accession>
<evidence type="ECO:0000256" key="1">
    <source>
        <dbReference type="ARBA" id="ARBA00022475"/>
    </source>
</evidence>
<organism evidence="8 9">
    <name type="scientific">Cellulomonas edaphi</name>
    <dbReference type="NCBI Taxonomy" id="3053468"/>
    <lineage>
        <taxon>Bacteria</taxon>
        <taxon>Bacillati</taxon>
        <taxon>Actinomycetota</taxon>
        <taxon>Actinomycetes</taxon>
        <taxon>Micrococcales</taxon>
        <taxon>Cellulomonadaceae</taxon>
        <taxon>Cellulomonas</taxon>
    </lineage>
</organism>
<feature type="domain" description="Lipopolysaccharide assembly protein A" evidence="7">
    <location>
        <begin position="40"/>
        <end position="78"/>
    </location>
</feature>
<name>A0ABT7S2D4_9CELL</name>
<evidence type="ECO:0000256" key="3">
    <source>
        <dbReference type="ARBA" id="ARBA00022989"/>
    </source>
</evidence>
<dbReference type="RefSeq" id="WP_289444080.1">
    <property type="nucleotide sequence ID" value="NZ_JAUCGR010000001.1"/>
</dbReference>
<keyword evidence="2 6" id="KW-0812">Transmembrane</keyword>
<keyword evidence="3 6" id="KW-1133">Transmembrane helix</keyword>
<feature type="region of interest" description="Disordered" evidence="5">
    <location>
        <begin position="1"/>
        <end position="20"/>
    </location>
</feature>
<dbReference type="Proteomes" id="UP001321453">
    <property type="component" value="Unassembled WGS sequence"/>
</dbReference>
<evidence type="ECO:0000256" key="6">
    <source>
        <dbReference type="SAM" id="Phobius"/>
    </source>
</evidence>
<evidence type="ECO:0000259" key="7">
    <source>
        <dbReference type="Pfam" id="PF06305"/>
    </source>
</evidence>
<dbReference type="Pfam" id="PF06305">
    <property type="entry name" value="LapA_dom"/>
    <property type="match status" value="1"/>
</dbReference>
<gene>
    <name evidence="8" type="ORF">QRT05_00015</name>
</gene>
<dbReference type="InterPro" id="IPR010445">
    <property type="entry name" value="LapA_dom"/>
</dbReference>
<keyword evidence="4 6" id="KW-0472">Membrane</keyword>